<organism evidence="2 3">
    <name type="scientific">Pseudanabaena frigida</name>
    <dbReference type="NCBI Taxonomy" id="945775"/>
    <lineage>
        <taxon>Bacteria</taxon>
        <taxon>Bacillati</taxon>
        <taxon>Cyanobacteriota</taxon>
        <taxon>Cyanophyceae</taxon>
        <taxon>Pseudanabaenales</taxon>
        <taxon>Pseudanabaenaceae</taxon>
        <taxon>Pseudanabaena</taxon>
    </lineage>
</organism>
<evidence type="ECO:0000313" key="3">
    <source>
        <dbReference type="Proteomes" id="UP000249467"/>
    </source>
</evidence>
<comment type="caution">
    <text evidence="2">The sequence shown here is derived from an EMBL/GenBank/DDBJ whole genome shotgun (WGS) entry which is preliminary data.</text>
</comment>
<protein>
    <submittedName>
        <fullName evidence="2">Uncharacterized protein</fullName>
    </submittedName>
</protein>
<dbReference type="Proteomes" id="UP000249467">
    <property type="component" value="Unassembled WGS sequence"/>
</dbReference>
<keyword evidence="1" id="KW-1133">Transmembrane helix</keyword>
<name>A0A2W4YEY1_9CYAN</name>
<sequence length="333" mass="38095">MENSTSGRNDSVYGIVATTSTELVLQPICSRKQSMRTAWLGLVIFAILSLLLAIFLAFLIMFCILAALSTTAPLLQNHWITKVVIAAIWGLCAVSIACFTGKAAWVSGYTTFTFDRLQRQFVIHTMNVFGRKSVRMIPFERIQEVKLQEYEGDGITMTLSLLLDKQKILGFSQQETITLSRFSSEHYKTVANLTALKHHQELLRSIREILGLSTHDIDKWLKEFRIPTESEIQQQKAEAISEVKDMLKTVGKMIFSSDQTRQEELAIWREKIRESPEDPKAWEQFAMLSALQKNSSEEEFVNAYRRAEGLYRDRGDVENAQRIAKTLQRFAEK</sequence>
<dbReference type="EMBL" id="QBML01000010">
    <property type="protein sequence ID" value="PZO41668.1"/>
    <property type="molecule type" value="Genomic_DNA"/>
</dbReference>
<keyword evidence="1" id="KW-0472">Membrane</keyword>
<accession>A0A2W4YEY1</accession>
<dbReference type="AlphaFoldDB" id="A0A2W4YEY1"/>
<proteinExistence type="predicted"/>
<gene>
    <name evidence="2" type="ORF">DCF19_08890</name>
</gene>
<feature type="transmembrane region" description="Helical" evidence="1">
    <location>
        <begin position="39"/>
        <end position="67"/>
    </location>
</feature>
<reference evidence="2 3" key="1">
    <citation type="submission" date="2018-04" db="EMBL/GenBank/DDBJ databases">
        <authorList>
            <person name="Go L.Y."/>
            <person name="Mitchell J.A."/>
        </authorList>
    </citation>
    <scope>NUCLEOTIDE SEQUENCE [LARGE SCALE GENOMIC DNA]</scope>
    <source>
        <strain evidence="2">ULC066bin1</strain>
    </source>
</reference>
<feature type="transmembrane region" description="Helical" evidence="1">
    <location>
        <begin position="79"/>
        <end position="99"/>
    </location>
</feature>
<keyword evidence="1" id="KW-0812">Transmembrane</keyword>
<reference evidence="2 3" key="2">
    <citation type="submission" date="2018-06" db="EMBL/GenBank/DDBJ databases">
        <title>Metagenomic assembly of (sub)arctic Cyanobacteria and their associated microbiome from non-axenic cultures.</title>
        <authorList>
            <person name="Baurain D."/>
        </authorList>
    </citation>
    <scope>NUCLEOTIDE SEQUENCE [LARGE SCALE GENOMIC DNA]</scope>
    <source>
        <strain evidence="2">ULC066bin1</strain>
    </source>
</reference>
<evidence type="ECO:0000256" key="1">
    <source>
        <dbReference type="SAM" id="Phobius"/>
    </source>
</evidence>
<evidence type="ECO:0000313" key="2">
    <source>
        <dbReference type="EMBL" id="PZO41668.1"/>
    </source>
</evidence>